<keyword evidence="2" id="KW-1185">Reference proteome</keyword>
<dbReference type="AlphaFoldDB" id="A0A2I0BGA6"/>
<protein>
    <submittedName>
        <fullName evidence="1">UDP-glycosyltransferase 91A1</fullName>
    </submittedName>
</protein>
<keyword evidence="1" id="KW-0808">Transferase</keyword>
<name>A0A2I0BGA6_9ASPA</name>
<sequence length="141" mass="15531">MRGDASSCAGVRACEDQRSGSRAVIAQPRAASSDLMRPHYTAGSRAVARGRLFEQGLNARLLEEKGLGFEVVRGREDGLISGEEIARKLRAAMAEEEDGEGLRARARKGKEKFGGEEMQGKYMEEFVKHLWENRGGTCQED</sequence>
<dbReference type="EMBL" id="KZ451885">
    <property type="protein sequence ID" value="PKA66806.1"/>
    <property type="molecule type" value="Genomic_DNA"/>
</dbReference>
<dbReference type="STRING" id="1088818.A0A2I0BGA6"/>
<gene>
    <name evidence="1" type="primary">UGT91A1</name>
    <name evidence="1" type="ORF">AXF42_Ash003462</name>
</gene>
<accession>A0A2I0BGA6</accession>
<evidence type="ECO:0000313" key="2">
    <source>
        <dbReference type="Proteomes" id="UP000236161"/>
    </source>
</evidence>
<dbReference type="OrthoDB" id="5835829at2759"/>
<proteinExistence type="predicted"/>
<dbReference type="GO" id="GO:0016740">
    <property type="term" value="F:transferase activity"/>
    <property type="evidence" value="ECO:0007669"/>
    <property type="project" value="UniProtKB-KW"/>
</dbReference>
<dbReference type="Proteomes" id="UP000236161">
    <property type="component" value="Unassembled WGS sequence"/>
</dbReference>
<organism evidence="1 2">
    <name type="scientific">Apostasia shenzhenica</name>
    <dbReference type="NCBI Taxonomy" id="1088818"/>
    <lineage>
        <taxon>Eukaryota</taxon>
        <taxon>Viridiplantae</taxon>
        <taxon>Streptophyta</taxon>
        <taxon>Embryophyta</taxon>
        <taxon>Tracheophyta</taxon>
        <taxon>Spermatophyta</taxon>
        <taxon>Magnoliopsida</taxon>
        <taxon>Liliopsida</taxon>
        <taxon>Asparagales</taxon>
        <taxon>Orchidaceae</taxon>
        <taxon>Apostasioideae</taxon>
        <taxon>Apostasia</taxon>
    </lineage>
</organism>
<evidence type="ECO:0000313" key="1">
    <source>
        <dbReference type="EMBL" id="PKA66806.1"/>
    </source>
</evidence>
<reference evidence="1 2" key="1">
    <citation type="journal article" date="2017" name="Nature">
        <title>The Apostasia genome and the evolution of orchids.</title>
        <authorList>
            <person name="Zhang G.Q."/>
            <person name="Liu K.W."/>
            <person name="Li Z."/>
            <person name="Lohaus R."/>
            <person name="Hsiao Y.Y."/>
            <person name="Niu S.C."/>
            <person name="Wang J.Y."/>
            <person name="Lin Y.C."/>
            <person name="Xu Q."/>
            <person name="Chen L.J."/>
            <person name="Yoshida K."/>
            <person name="Fujiwara S."/>
            <person name="Wang Z.W."/>
            <person name="Zhang Y.Q."/>
            <person name="Mitsuda N."/>
            <person name="Wang M."/>
            <person name="Liu G.H."/>
            <person name="Pecoraro L."/>
            <person name="Huang H.X."/>
            <person name="Xiao X.J."/>
            <person name="Lin M."/>
            <person name="Wu X.Y."/>
            <person name="Wu W.L."/>
            <person name="Chen Y.Y."/>
            <person name="Chang S.B."/>
            <person name="Sakamoto S."/>
            <person name="Ohme-Takagi M."/>
            <person name="Yagi M."/>
            <person name="Zeng S.J."/>
            <person name="Shen C.Y."/>
            <person name="Yeh C.M."/>
            <person name="Luo Y.B."/>
            <person name="Tsai W.C."/>
            <person name="Van de Peer Y."/>
            <person name="Liu Z.J."/>
        </authorList>
    </citation>
    <scope>NUCLEOTIDE SEQUENCE [LARGE SCALE GENOMIC DNA]</scope>
    <source>
        <strain evidence="2">cv. Shenzhen</strain>
        <tissue evidence="1">Stem</tissue>
    </source>
</reference>
<dbReference type="SUPFAM" id="SSF53756">
    <property type="entry name" value="UDP-Glycosyltransferase/glycogen phosphorylase"/>
    <property type="match status" value="1"/>
</dbReference>
<dbReference type="Gene3D" id="3.40.50.2000">
    <property type="entry name" value="Glycogen Phosphorylase B"/>
    <property type="match status" value="1"/>
</dbReference>